<feature type="transmembrane region" description="Helical" evidence="8">
    <location>
        <begin position="378"/>
        <end position="397"/>
    </location>
</feature>
<keyword evidence="3" id="KW-1003">Cell membrane</keyword>
<dbReference type="InterPro" id="IPR007632">
    <property type="entry name" value="Anoctamin"/>
</dbReference>
<organism evidence="12 13">
    <name type="scientific">Nesidiocoris tenuis</name>
    <dbReference type="NCBI Taxonomy" id="355587"/>
    <lineage>
        <taxon>Eukaryota</taxon>
        <taxon>Metazoa</taxon>
        <taxon>Ecdysozoa</taxon>
        <taxon>Arthropoda</taxon>
        <taxon>Hexapoda</taxon>
        <taxon>Insecta</taxon>
        <taxon>Pterygota</taxon>
        <taxon>Neoptera</taxon>
        <taxon>Paraneoptera</taxon>
        <taxon>Hemiptera</taxon>
        <taxon>Heteroptera</taxon>
        <taxon>Panheteroptera</taxon>
        <taxon>Cimicomorpha</taxon>
        <taxon>Miridae</taxon>
        <taxon>Dicyphina</taxon>
        <taxon>Nesidiocoris</taxon>
    </lineage>
</organism>
<dbReference type="PANTHER" id="PTHR12308">
    <property type="entry name" value="ANOCTAMIN"/>
    <property type="match status" value="1"/>
</dbReference>
<evidence type="ECO:0000256" key="8">
    <source>
        <dbReference type="RuleBase" id="RU280814"/>
    </source>
</evidence>
<comment type="subcellular location">
    <subcellularLocation>
        <location evidence="1">Cell membrane</location>
        <topology evidence="1">Multi-pass membrane protein</topology>
    </subcellularLocation>
    <subcellularLocation>
        <location evidence="8">Membrane</location>
        <topology evidence="8">Multi-pass membrane protein</topology>
    </subcellularLocation>
</comment>
<feature type="domain" description="Anoctamin transmembrane" evidence="10">
    <location>
        <begin position="291"/>
        <end position="861"/>
    </location>
</feature>
<evidence type="ECO:0000256" key="3">
    <source>
        <dbReference type="ARBA" id="ARBA00022475"/>
    </source>
</evidence>
<evidence type="ECO:0000256" key="9">
    <source>
        <dbReference type="SAM" id="MobiDB-lite"/>
    </source>
</evidence>
<keyword evidence="5 8" id="KW-1133">Transmembrane helix</keyword>
<feature type="transmembrane region" description="Helical" evidence="8">
    <location>
        <begin position="719"/>
        <end position="746"/>
    </location>
</feature>
<feature type="compositionally biased region" description="Polar residues" evidence="9">
    <location>
        <begin position="926"/>
        <end position="935"/>
    </location>
</feature>
<dbReference type="PANTHER" id="PTHR12308:SF83">
    <property type="entry name" value="ANOCTAMIN"/>
    <property type="match status" value="1"/>
</dbReference>
<evidence type="ECO:0000256" key="2">
    <source>
        <dbReference type="ARBA" id="ARBA00009671"/>
    </source>
</evidence>
<evidence type="ECO:0000256" key="6">
    <source>
        <dbReference type="ARBA" id="ARBA00023136"/>
    </source>
</evidence>
<dbReference type="InterPro" id="IPR049452">
    <property type="entry name" value="Anoctamin_TM"/>
</dbReference>
<feature type="transmembrane region" description="Helical" evidence="8">
    <location>
        <begin position="555"/>
        <end position="572"/>
    </location>
</feature>
<feature type="transmembrane region" description="Helical" evidence="8">
    <location>
        <begin position="675"/>
        <end position="698"/>
    </location>
</feature>
<sequence>MVSLNVKPAKWNQGVSYFNDGVRTVDYVLAWDAALAISNHEMAAEKRQVFEENLISEGLELEYEQDDLVSSLRFVKVHVPRDVLIRYAEILKFRKPIKKELCANFPCDDTKSIVKKHMVYDEGPILKESGSGLYDPLLEGQRSKEHHEERQKSRRKTYIKLIGRHKNALQKFLDDHIYVDATYFPPVGFRYSTTFSKDKLYLFDLEEENFFTPTCRSRVAHFILDRTLFEDSKTQDVHAFGITRLISMGVYNSAYPLHDGSYTAEGTLRHALLNQWGSLRRWYRYQPMDYIKEYFGVKVALYFCWLGFYTCMLFPAAVIGVIVFLSGFFHVDSSALSTEVCEADNVIMCPLCDKFCDFWSLNVSCTYSTILSFFDNGGTAFFAAFMSIWAVLFLELWKRYAAEVTHRWDLTGYDTHEEVPRPQYLARVEGYYYTKKNKVTGLDEKRVPFWTVKLPMTFFSFSVVALLVLLALVACVGVIVYRMAMITASALYGVEGLGELSSHALVLINITAGVLNLIALMFLTWLYDWIALLLTELELTRTQSEFDDSLTFKMYLLQFINYYTSIFYLAFIKGKYIGYPGKYTRIFGIRQEECDTGGCLFEVTAQLAIIMIGKQVFSTFLELFYPIIMKYWRGGFKKQYWNGKLWGAGGPQWVQDYFLEEIDIFTEYLEMVLQFGFVTIFVSAFPLAPLCALINNLFESRCDAKKILKYYRRPVAVRVKSIGVWLTILDFVSKFAVFSNALIISFTSEFIPHLVYRLTESPDFSLKGYMNHSLSYLNVSDLDNLGRNFSASSIQYCRYKDYRYPPWHPDKYEHTTMYWTVLAARLIFMVLFENIVVFLVLIISWAIPDIPVKLKEQIRREVYIVNSIIIEQARTSSKRKQQDGDSSGNFGGTQGAADDSLRNNNRIQRNDEVHIADESMERKSGRNSFHRNSSFKNREKQQNGPSKENAEIPRHSEPEVSEERV</sequence>
<evidence type="ECO:0000259" key="11">
    <source>
        <dbReference type="Pfam" id="PF16178"/>
    </source>
</evidence>
<evidence type="ECO:0000313" key="12">
    <source>
        <dbReference type="EMBL" id="BES95437.1"/>
    </source>
</evidence>
<feature type="region of interest" description="Disordered" evidence="9">
    <location>
        <begin position="875"/>
        <end position="965"/>
    </location>
</feature>
<name>A0ABN7AY62_9HEMI</name>
<keyword evidence="13" id="KW-1185">Reference proteome</keyword>
<proteinExistence type="inferred from homology"/>
<dbReference type="EMBL" id="AP028914">
    <property type="protein sequence ID" value="BES95437.1"/>
    <property type="molecule type" value="Genomic_DNA"/>
</dbReference>
<feature type="domain" description="Anoctamin dimerisation" evidence="11">
    <location>
        <begin position="17"/>
        <end position="288"/>
    </location>
</feature>
<feature type="transmembrane region" description="Helical" evidence="8">
    <location>
        <begin position="458"/>
        <end position="484"/>
    </location>
</feature>
<evidence type="ECO:0000256" key="1">
    <source>
        <dbReference type="ARBA" id="ARBA00004651"/>
    </source>
</evidence>
<comment type="similarity">
    <text evidence="2 8">Belongs to the anoctamin family.</text>
</comment>
<feature type="transmembrane region" description="Helical" evidence="8">
    <location>
        <begin position="299"/>
        <end position="329"/>
    </location>
</feature>
<feature type="transmembrane region" description="Helical" evidence="8">
    <location>
        <begin position="504"/>
        <end position="534"/>
    </location>
</feature>
<feature type="transmembrane region" description="Helical" evidence="8">
    <location>
        <begin position="817"/>
        <end position="847"/>
    </location>
</feature>
<gene>
    <name evidence="12" type="ORF">NTJ_08246</name>
</gene>
<dbReference type="Pfam" id="PF16178">
    <property type="entry name" value="Anoct_dimer"/>
    <property type="match status" value="1"/>
</dbReference>
<protein>
    <recommendedName>
        <fullName evidence="8">Anoctamin</fullName>
    </recommendedName>
</protein>
<evidence type="ECO:0000256" key="7">
    <source>
        <dbReference type="ARBA" id="ARBA00023180"/>
    </source>
</evidence>
<dbReference type="InterPro" id="IPR032394">
    <property type="entry name" value="Anoct_dimer"/>
</dbReference>
<keyword evidence="4 8" id="KW-0812">Transmembrane</keyword>
<feature type="compositionally biased region" description="Basic and acidic residues" evidence="9">
    <location>
        <begin position="908"/>
        <end position="924"/>
    </location>
</feature>
<accession>A0ABN7AY62</accession>
<evidence type="ECO:0000259" key="10">
    <source>
        <dbReference type="Pfam" id="PF04547"/>
    </source>
</evidence>
<keyword evidence="6 8" id="KW-0472">Membrane</keyword>
<keyword evidence="7" id="KW-0325">Glycoprotein</keyword>
<evidence type="ECO:0000313" key="13">
    <source>
        <dbReference type="Proteomes" id="UP001307889"/>
    </source>
</evidence>
<dbReference type="Proteomes" id="UP001307889">
    <property type="component" value="Chromosome 6"/>
</dbReference>
<dbReference type="Pfam" id="PF04547">
    <property type="entry name" value="Anoctamin"/>
    <property type="match status" value="1"/>
</dbReference>
<reference evidence="12 13" key="1">
    <citation type="submission" date="2023-09" db="EMBL/GenBank/DDBJ databases">
        <title>Nesidiocoris tenuis whole genome shotgun sequence.</title>
        <authorList>
            <person name="Shibata T."/>
            <person name="Shimoda M."/>
            <person name="Kobayashi T."/>
            <person name="Uehara T."/>
        </authorList>
    </citation>
    <scope>NUCLEOTIDE SEQUENCE [LARGE SCALE GENOMIC DNA]</scope>
    <source>
        <strain evidence="12 13">Japan</strain>
    </source>
</reference>
<feature type="compositionally biased region" description="Basic and acidic residues" evidence="9">
    <location>
        <begin position="948"/>
        <end position="965"/>
    </location>
</feature>
<evidence type="ECO:0000256" key="5">
    <source>
        <dbReference type="ARBA" id="ARBA00022989"/>
    </source>
</evidence>
<evidence type="ECO:0000256" key="4">
    <source>
        <dbReference type="ARBA" id="ARBA00022692"/>
    </source>
</evidence>